<keyword evidence="3" id="KW-1185">Reference proteome</keyword>
<comment type="caution">
    <text evidence="2">The sequence shown here is derived from an EMBL/GenBank/DDBJ whole genome shotgun (WGS) entry which is preliminary data.</text>
</comment>
<dbReference type="PANTHER" id="PTHR43662">
    <property type="match status" value="1"/>
</dbReference>
<evidence type="ECO:0000259" key="1">
    <source>
        <dbReference type="Pfam" id="PF09362"/>
    </source>
</evidence>
<name>A0A4Q2DAZ3_9AGAR</name>
<dbReference type="Pfam" id="PF09362">
    <property type="entry name" value="DUF1996"/>
    <property type="match status" value="1"/>
</dbReference>
<organism evidence="2 3">
    <name type="scientific">Candolleomyces aberdarensis</name>
    <dbReference type="NCBI Taxonomy" id="2316362"/>
    <lineage>
        <taxon>Eukaryota</taxon>
        <taxon>Fungi</taxon>
        <taxon>Dikarya</taxon>
        <taxon>Basidiomycota</taxon>
        <taxon>Agaricomycotina</taxon>
        <taxon>Agaricomycetes</taxon>
        <taxon>Agaricomycetidae</taxon>
        <taxon>Agaricales</taxon>
        <taxon>Agaricineae</taxon>
        <taxon>Psathyrellaceae</taxon>
        <taxon>Candolleomyces</taxon>
    </lineage>
</organism>
<dbReference type="Proteomes" id="UP000290288">
    <property type="component" value="Unassembled WGS sequence"/>
</dbReference>
<protein>
    <recommendedName>
        <fullName evidence="1">DUF1996 domain-containing protein</fullName>
    </recommendedName>
</protein>
<gene>
    <name evidence="2" type="ORF">EST38_g10140</name>
</gene>
<proteinExistence type="predicted"/>
<dbReference type="STRING" id="2316362.A0A4Q2DAZ3"/>
<dbReference type="AlphaFoldDB" id="A0A4Q2DAZ3"/>
<reference evidence="2 3" key="1">
    <citation type="submission" date="2019-01" db="EMBL/GenBank/DDBJ databases">
        <title>Draft genome sequence of Psathyrella aberdarensis IHI B618.</title>
        <authorList>
            <person name="Buettner E."/>
            <person name="Kellner H."/>
        </authorList>
    </citation>
    <scope>NUCLEOTIDE SEQUENCE [LARGE SCALE GENOMIC DNA]</scope>
    <source>
        <strain evidence="2 3">IHI B618</strain>
    </source>
</reference>
<dbReference type="PANTHER" id="PTHR43662:SF3">
    <property type="entry name" value="DOMAIN PROTEIN, PUTATIVE (AFU_ORTHOLOGUE AFUA_6G11970)-RELATED"/>
    <property type="match status" value="1"/>
</dbReference>
<dbReference type="OrthoDB" id="74764at2759"/>
<dbReference type="EMBL" id="SDEE01000520">
    <property type="protein sequence ID" value="RXW15714.1"/>
    <property type="molecule type" value="Genomic_DNA"/>
</dbReference>
<evidence type="ECO:0000313" key="2">
    <source>
        <dbReference type="EMBL" id="RXW15714.1"/>
    </source>
</evidence>
<feature type="domain" description="DUF1996" evidence="1">
    <location>
        <begin position="11"/>
        <end position="238"/>
    </location>
</feature>
<evidence type="ECO:0000313" key="3">
    <source>
        <dbReference type="Proteomes" id="UP000290288"/>
    </source>
</evidence>
<accession>A0A4Q2DAZ3</accession>
<sequence length="341" mass="37643">MDPSLDIPNIATCTTCRFKENKSNYWTAVMYFKHPNGSFIRVPQVENHVTGLPNGGMTVYYIQPSTNEKVTAFPKGFRMVTGNPFRRSRPDIDPTIPESYSLSFRCWESRDIFDPSNRYAPGAGPYDTFELPRKQCPGGIRANIFFPSCWDGKNLDSPDHHSHVAFVEGTVNPDSGLFFFNGTCPSTHPIRIPMILLETVWDTPRFHDVWPADGSQPLVLSMGDPTGFGHHGDYLFGWEGDSLQRAMDNCVDVLGRPATCQELADLTLQTDEEINACTKSVQVDETTEGHYLKELPGCNPVQQGPESATVVPVCNAVSTTLPLPAATGTVIHYAAVVTQAP</sequence>
<dbReference type="InterPro" id="IPR018535">
    <property type="entry name" value="DUF1996"/>
</dbReference>